<sequence length="289" mass="30619">MSGARLGRRAVLQAAAAVSIGTTQLGTAQASDGSNNACTRQDNGTPTQTINPPADSPPNGGEDSTLTSLEVEIPPLNQSLAVTAVDSKTTGPTALIVGGIHGDEVAGYRAATQLLDWSPTAGQLAILPKANPGAIARGSRSTEYGNLNRHFPTKRTPSSPVARAVWNVIERVDPDILLTLHESRGIYKEDSSGVGQTVFHSPTEVAHDAARMGVRRANRTIGSQRLKLKTGHISHPSIAPTGLLAEKTAYDVEIPSFIIETYEGVNLNARISWQKAIVRGVLDYFDLTD</sequence>
<dbReference type="InterPro" id="IPR055438">
    <property type="entry name" value="AstE_AspA_cat"/>
</dbReference>
<dbReference type="AlphaFoldDB" id="A0ABD5YYU3"/>
<comment type="cofactor">
    <cofactor evidence="1">
        <name>Zn(2+)</name>
        <dbReference type="ChEBI" id="CHEBI:29105"/>
    </cofactor>
</comment>
<evidence type="ECO:0000313" key="7">
    <source>
        <dbReference type="EMBL" id="MFC7193306.1"/>
    </source>
</evidence>
<dbReference type="Pfam" id="PF24827">
    <property type="entry name" value="AstE_AspA_cat"/>
    <property type="match status" value="1"/>
</dbReference>
<dbReference type="RefSeq" id="WP_248911001.1">
    <property type="nucleotide sequence ID" value="NZ_JALLPK010000005.1"/>
</dbReference>
<dbReference type="InterPro" id="IPR006311">
    <property type="entry name" value="TAT_signal"/>
</dbReference>
<reference evidence="9" key="2">
    <citation type="journal article" date="2019" name="Int. J. Syst. Evol. Microbiol.">
        <title>The Global Catalogue of Microorganisms (GCM) 10K type strain sequencing project: providing services to taxonomists for standard genome sequencing and annotation.</title>
        <authorList>
            <consortium name="The Broad Institute Genomics Platform"/>
            <consortium name="The Broad Institute Genome Sequencing Center for Infectious Disease"/>
            <person name="Wu L."/>
            <person name="Ma J."/>
        </authorList>
    </citation>
    <scope>NUCLEOTIDE SEQUENCE [LARGE SCALE GENOMIC DNA]</scope>
    <source>
        <strain evidence="9">RDMS1</strain>
    </source>
</reference>
<feature type="domain" description="Succinylglutamate desuccinylase/Aspartoacylase catalytic" evidence="6">
    <location>
        <begin position="91"/>
        <end position="157"/>
    </location>
</feature>
<dbReference type="GO" id="GO:0046872">
    <property type="term" value="F:metal ion binding"/>
    <property type="evidence" value="ECO:0007669"/>
    <property type="project" value="UniProtKB-KW"/>
</dbReference>
<gene>
    <name evidence="7" type="ORF">ACFQL7_28295</name>
    <name evidence="8" type="ORF">ACFQL7_28620</name>
</gene>
<organism evidence="8 9">
    <name type="scientific">Halocatena marina</name>
    <dbReference type="NCBI Taxonomy" id="2934937"/>
    <lineage>
        <taxon>Archaea</taxon>
        <taxon>Methanobacteriati</taxon>
        <taxon>Methanobacteriota</taxon>
        <taxon>Stenosarchaea group</taxon>
        <taxon>Halobacteria</taxon>
        <taxon>Halobacteriales</taxon>
        <taxon>Natronomonadaceae</taxon>
        <taxon>Halocatena</taxon>
    </lineage>
</organism>
<dbReference type="InterPro" id="IPR053138">
    <property type="entry name" value="N-alpha-Ac-DABA_deacetylase"/>
</dbReference>
<dbReference type="EMBL" id="JBHTAX010000008">
    <property type="protein sequence ID" value="MFC7193367.1"/>
    <property type="molecule type" value="Genomic_DNA"/>
</dbReference>
<evidence type="ECO:0000256" key="4">
    <source>
        <dbReference type="ARBA" id="ARBA00022833"/>
    </source>
</evidence>
<proteinExistence type="predicted"/>
<keyword evidence="9" id="KW-1185">Reference proteome</keyword>
<evidence type="ECO:0000256" key="5">
    <source>
        <dbReference type="SAM" id="MobiDB-lite"/>
    </source>
</evidence>
<dbReference type="Gene3D" id="3.40.630.10">
    <property type="entry name" value="Zn peptidases"/>
    <property type="match status" value="1"/>
</dbReference>
<comment type="caution">
    <text evidence="8">The sequence shown here is derived from an EMBL/GenBank/DDBJ whole genome shotgun (WGS) entry which is preliminary data.</text>
</comment>
<dbReference type="PANTHER" id="PTHR37326">
    <property type="entry name" value="BLL3975 PROTEIN"/>
    <property type="match status" value="1"/>
</dbReference>
<feature type="compositionally biased region" description="Polar residues" evidence="5">
    <location>
        <begin position="26"/>
        <end position="51"/>
    </location>
</feature>
<dbReference type="Proteomes" id="UP001596417">
    <property type="component" value="Unassembled WGS sequence"/>
</dbReference>
<keyword evidence="2" id="KW-0479">Metal-binding</keyword>
<dbReference type="EMBL" id="JBHTAX010000008">
    <property type="protein sequence ID" value="MFC7193306.1"/>
    <property type="molecule type" value="Genomic_DNA"/>
</dbReference>
<evidence type="ECO:0000259" key="6">
    <source>
        <dbReference type="Pfam" id="PF24827"/>
    </source>
</evidence>
<evidence type="ECO:0000313" key="9">
    <source>
        <dbReference type="Proteomes" id="UP001596417"/>
    </source>
</evidence>
<evidence type="ECO:0000256" key="3">
    <source>
        <dbReference type="ARBA" id="ARBA00022801"/>
    </source>
</evidence>
<dbReference type="PROSITE" id="PS51318">
    <property type="entry name" value="TAT"/>
    <property type="match status" value="1"/>
</dbReference>
<name>A0ABD5YYU3_9EURY</name>
<evidence type="ECO:0000256" key="2">
    <source>
        <dbReference type="ARBA" id="ARBA00022723"/>
    </source>
</evidence>
<keyword evidence="3" id="KW-0378">Hydrolase</keyword>
<evidence type="ECO:0000313" key="8">
    <source>
        <dbReference type="EMBL" id="MFC7193367.1"/>
    </source>
</evidence>
<protein>
    <submittedName>
        <fullName evidence="8">Succinylglutamate desuccinylase/aspartoacylase family protein</fullName>
    </submittedName>
</protein>
<reference evidence="8" key="3">
    <citation type="submission" date="2024-09" db="EMBL/GenBank/DDBJ databases">
        <authorList>
            <person name="Sun Q."/>
        </authorList>
    </citation>
    <scope>NUCLEOTIDE SEQUENCE</scope>
    <source>
        <strain evidence="8">NBRC 107106</strain>
    </source>
</reference>
<keyword evidence="4" id="KW-0862">Zinc</keyword>
<reference evidence="8" key="1">
    <citation type="journal article" date="2014" name="Int. J. Syst. Evol. Microbiol.">
        <title>Complete genome sequence of Corynebacterium casei LMG S-19264T (=DSM 44701T), isolated from a smear-ripened cheese.</title>
        <authorList>
            <consortium name="US DOE Joint Genome Institute (JGI-PGF)"/>
            <person name="Walter F."/>
            <person name="Albersmeier A."/>
            <person name="Kalinowski J."/>
            <person name="Ruckert C."/>
        </authorList>
    </citation>
    <scope>NUCLEOTIDE SEQUENCE [LARGE SCALE GENOMIC DNA]</scope>
    <source>
        <strain evidence="8">NBRC 107106</strain>
    </source>
</reference>
<accession>A0ABD5YYU3</accession>
<dbReference type="SUPFAM" id="SSF53187">
    <property type="entry name" value="Zn-dependent exopeptidases"/>
    <property type="match status" value="1"/>
</dbReference>
<evidence type="ECO:0000256" key="1">
    <source>
        <dbReference type="ARBA" id="ARBA00001947"/>
    </source>
</evidence>
<feature type="region of interest" description="Disordered" evidence="5">
    <location>
        <begin position="26"/>
        <end position="66"/>
    </location>
</feature>
<dbReference type="GO" id="GO:0016787">
    <property type="term" value="F:hydrolase activity"/>
    <property type="evidence" value="ECO:0007669"/>
    <property type="project" value="UniProtKB-KW"/>
</dbReference>
<dbReference type="PANTHER" id="PTHR37326:SF1">
    <property type="entry name" value="BLL3975 PROTEIN"/>
    <property type="match status" value="1"/>
</dbReference>